<dbReference type="EMBL" id="CADCVT010000082">
    <property type="protein sequence ID" value="CAA9482363.1"/>
    <property type="molecule type" value="Genomic_DNA"/>
</dbReference>
<feature type="non-terminal residue" evidence="2">
    <location>
        <position position="1"/>
    </location>
</feature>
<proteinExistence type="predicted"/>
<name>A0A6J4RUD2_9ACTN</name>
<feature type="non-terminal residue" evidence="2">
    <location>
        <position position="183"/>
    </location>
</feature>
<dbReference type="AlphaFoldDB" id="A0A6J4RUD2"/>
<organism evidence="2">
    <name type="scientific">uncultured Solirubrobacteraceae bacterium</name>
    <dbReference type="NCBI Taxonomy" id="1162706"/>
    <lineage>
        <taxon>Bacteria</taxon>
        <taxon>Bacillati</taxon>
        <taxon>Actinomycetota</taxon>
        <taxon>Thermoleophilia</taxon>
        <taxon>Solirubrobacterales</taxon>
        <taxon>Solirubrobacteraceae</taxon>
        <taxon>environmental samples</taxon>
    </lineage>
</organism>
<feature type="compositionally biased region" description="Basic residues" evidence="1">
    <location>
        <begin position="75"/>
        <end position="86"/>
    </location>
</feature>
<sequence>CWSSSSGRSWSVPLRCSSWRSSDLSGIGLPKALRAPPPELPRHRVSVNRPLSWSLRSCSWSWRLPQRRCSRRCRARRRPARLRRPPRPGTPAIGRSRIFPRSGRRRSSSVAGSTGVCASCVTTRAAAGTIPAPTGGLRVAPPAPSGRWRTFARRWHCRGSGGVAMRASLRTFQPASTWCSCAG</sequence>
<evidence type="ECO:0000256" key="1">
    <source>
        <dbReference type="SAM" id="MobiDB-lite"/>
    </source>
</evidence>
<protein>
    <submittedName>
        <fullName evidence="2">Uncharacterized protein</fullName>
    </submittedName>
</protein>
<evidence type="ECO:0000313" key="2">
    <source>
        <dbReference type="EMBL" id="CAA9482363.1"/>
    </source>
</evidence>
<reference evidence="2" key="1">
    <citation type="submission" date="2020-02" db="EMBL/GenBank/DDBJ databases">
        <authorList>
            <person name="Meier V. D."/>
        </authorList>
    </citation>
    <scope>NUCLEOTIDE SEQUENCE</scope>
    <source>
        <strain evidence="2">AVDCRST_MAG85</strain>
    </source>
</reference>
<accession>A0A6J4RUD2</accession>
<feature type="region of interest" description="Disordered" evidence="1">
    <location>
        <begin position="75"/>
        <end position="111"/>
    </location>
</feature>
<gene>
    <name evidence="2" type="ORF">AVDCRST_MAG85-748</name>
</gene>